<proteinExistence type="predicted"/>
<reference evidence="3" key="2">
    <citation type="submission" date="2015-01" db="EMBL/GenBank/DDBJ databases">
        <title>Evolutionary Origins and Diversification of the Mycorrhizal Mutualists.</title>
        <authorList>
            <consortium name="DOE Joint Genome Institute"/>
            <consortium name="Mycorrhizal Genomics Consortium"/>
            <person name="Kohler A."/>
            <person name="Kuo A."/>
            <person name="Nagy L.G."/>
            <person name="Floudas D."/>
            <person name="Copeland A."/>
            <person name="Barry K.W."/>
            <person name="Cichocki N."/>
            <person name="Veneault-Fourrey C."/>
            <person name="LaButti K."/>
            <person name="Lindquist E.A."/>
            <person name="Lipzen A."/>
            <person name="Lundell T."/>
            <person name="Morin E."/>
            <person name="Murat C."/>
            <person name="Riley R."/>
            <person name="Ohm R."/>
            <person name="Sun H."/>
            <person name="Tunlid A."/>
            <person name="Henrissat B."/>
            <person name="Grigoriev I.V."/>
            <person name="Hibbett D.S."/>
            <person name="Martin F."/>
        </authorList>
    </citation>
    <scope>NUCLEOTIDE SEQUENCE [LARGE SCALE GENOMIC DNA]</scope>
    <source>
        <strain evidence="3">441</strain>
    </source>
</reference>
<dbReference type="InterPro" id="IPR045341">
    <property type="entry name" value="DUF6532"/>
</dbReference>
<dbReference type="OrthoDB" id="2675797at2759"/>
<reference evidence="2 3" key="1">
    <citation type="submission" date="2014-04" db="EMBL/GenBank/DDBJ databases">
        <authorList>
            <consortium name="DOE Joint Genome Institute"/>
            <person name="Kuo A."/>
            <person name="Kohler A."/>
            <person name="Costa M.D."/>
            <person name="Nagy L.G."/>
            <person name="Floudas D."/>
            <person name="Copeland A."/>
            <person name="Barry K.W."/>
            <person name="Cichocki N."/>
            <person name="Veneault-Fourrey C."/>
            <person name="LaButti K."/>
            <person name="Lindquist E.A."/>
            <person name="Lipzen A."/>
            <person name="Lundell T."/>
            <person name="Morin E."/>
            <person name="Murat C."/>
            <person name="Sun H."/>
            <person name="Tunlid A."/>
            <person name="Henrissat B."/>
            <person name="Grigoriev I.V."/>
            <person name="Hibbett D.S."/>
            <person name="Martin F."/>
            <person name="Nordberg H.P."/>
            <person name="Cantor M.N."/>
            <person name="Hua S.X."/>
        </authorList>
    </citation>
    <scope>NUCLEOTIDE SEQUENCE [LARGE SCALE GENOMIC DNA]</scope>
    <source>
        <strain evidence="2 3">441</strain>
    </source>
</reference>
<dbReference type="Pfam" id="PF20149">
    <property type="entry name" value="DUF6532"/>
    <property type="match status" value="1"/>
</dbReference>
<feature type="non-terminal residue" evidence="2">
    <location>
        <position position="1"/>
    </location>
</feature>
<evidence type="ECO:0000259" key="1">
    <source>
        <dbReference type="Pfam" id="PF20149"/>
    </source>
</evidence>
<feature type="non-terminal residue" evidence="2">
    <location>
        <position position="64"/>
    </location>
</feature>
<feature type="domain" description="DUF6532" evidence="1">
    <location>
        <begin position="8"/>
        <end position="64"/>
    </location>
</feature>
<keyword evidence="3" id="KW-1185">Reference proteome</keyword>
<dbReference type="HOGENOM" id="CLU_2873937_0_0_1"/>
<dbReference type="Proteomes" id="UP000054018">
    <property type="component" value="Unassembled WGS sequence"/>
</dbReference>
<dbReference type="EMBL" id="KN833785">
    <property type="protein sequence ID" value="KIK19391.1"/>
    <property type="molecule type" value="Genomic_DNA"/>
</dbReference>
<protein>
    <recommendedName>
        <fullName evidence="1">DUF6532 domain-containing protein</fullName>
    </recommendedName>
</protein>
<evidence type="ECO:0000313" key="2">
    <source>
        <dbReference type="EMBL" id="KIK19391.1"/>
    </source>
</evidence>
<dbReference type="STRING" id="765257.A0A0C9YRV8"/>
<name>A0A0C9YRV8_9AGAM</name>
<organism evidence="2 3">
    <name type="scientific">Pisolithus microcarpus 441</name>
    <dbReference type="NCBI Taxonomy" id="765257"/>
    <lineage>
        <taxon>Eukaryota</taxon>
        <taxon>Fungi</taxon>
        <taxon>Dikarya</taxon>
        <taxon>Basidiomycota</taxon>
        <taxon>Agaricomycotina</taxon>
        <taxon>Agaricomycetes</taxon>
        <taxon>Agaricomycetidae</taxon>
        <taxon>Boletales</taxon>
        <taxon>Sclerodermatineae</taxon>
        <taxon>Pisolithaceae</taxon>
        <taxon>Pisolithus</taxon>
    </lineage>
</organism>
<dbReference type="AlphaFoldDB" id="A0A0C9YRV8"/>
<evidence type="ECO:0000313" key="3">
    <source>
        <dbReference type="Proteomes" id="UP000054018"/>
    </source>
</evidence>
<accession>A0A0C9YRV8</accession>
<sequence length="64" mass="6928">LECGDFLKDGMDEEGHTNNLAHPVLSALIIKFFYTGTNAMVNVFLEVFQNEVPCPAVALAATTV</sequence>
<gene>
    <name evidence="2" type="ORF">PISMIDRAFT_47283</name>
</gene>